<organism evidence="3 4">
    <name type="scientific">Nonomuraea cavernae</name>
    <dbReference type="NCBI Taxonomy" id="2045107"/>
    <lineage>
        <taxon>Bacteria</taxon>
        <taxon>Bacillati</taxon>
        <taxon>Actinomycetota</taxon>
        <taxon>Actinomycetes</taxon>
        <taxon>Streptosporangiales</taxon>
        <taxon>Streptosporangiaceae</taxon>
        <taxon>Nonomuraea</taxon>
    </lineage>
</organism>
<name>A0A917Z072_9ACTN</name>
<dbReference type="AlphaFoldDB" id="A0A917Z072"/>
<comment type="caution">
    <text evidence="3">The sequence shown here is derived from an EMBL/GenBank/DDBJ whole genome shotgun (WGS) entry which is preliminary data.</text>
</comment>
<sequence>MDGYPGVVMKASGLFLALIFGVLLATTYDGPATEVGGSPPAQTMPVSPSASPVPVTVPVPTVTVTRIAQPPSHDSGALSVGDGVLMMICAAAVTFALSACWVTYARRDS</sequence>
<protein>
    <submittedName>
        <fullName evidence="3">Uncharacterized protein</fullName>
    </submittedName>
</protein>
<feature type="transmembrane region" description="Helical" evidence="2">
    <location>
        <begin position="7"/>
        <end position="28"/>
    </location>
</feature>
<keyword evidence="2" id="KW-1133">Transmembrane helix</keyword>
<feature type="transmembrane region" description="Helical" evidence="2">
    <location>
        <begin position="84"/>
        <end position="104"/>
    </location>
</feature>
<evidence type="ECO:0000313" key="4">
    <source>
        <dbReference type="Proteomes" id="UP000646523"/>
    </source>
</evidence>
<proteinExistence type="predicted"/>
<keyword evidence="4" id="KW-1185">Reference proteome</keyword>
<feature type="region of interest" description="Disordered" evidence="1">
    <location>
        <begin position="34"/>
        <end position="53"/>
    </location>
</feature>
<reference evidence="3" key="2">
    <citation type="submission" date="2020-09" db="EMBL/GenBank/DDBJ databases">
        <authorList>
            <person name="Sun Q."/>
            <person name="Zhou Y."/>
        </authorList>
    </citation>
    <scope>NUCLEOTIDE SEQUENCE</scope>
    <source>
        <strain evidence="3">CGMCC 4.7368</strain>
    </source>
</reference>
<evidence type="ECO:0000256" key="1">
    <source>
        <dbReference type="SAM" id="MobiDB-lite"/>
    </source>
</evidence>
<dbReference type="EMBL" id="BMNH01000007">
    <property type="protein sequence ID" value="GGO69321.1"/>
    <property type="molecule type" value="Genomic_DNA"/>
</dbReference>
<evidence type="ECO:0000313" key="3">
    <source>
        <dbReference type="EMBL" id="GGO69321.1"/>
    </source>
</evidence>
<reference evidence="3" key="1">
    <citation type="journal article" date="2014" name="Int. J. Syst. Evol. Microbiol.">
        <title>Complete genome sequence of Corynebacterium casei LMG S-19264T (=DSM 44701T), isolated from a smear-ripened cheese.</title>
        <authorList>
            <consortium name="US DOE Joint Genome Institute (JGI-PGF)"/>
            <person name="Walter F."/>
            <person name="Albersmeier A."/>
            <person name="Kalinowski J."/>
            <person name="Ruckert C."/>
        </authorList>
    </citation>
    <scope>NUCLEOTIDE SEQUENCE</scope>
    <source>
        <strain evidence="3">CGMCC 4.7368</strain>
    </source>
</reference>
<keyword evidence="2" id="KW-0472">Membrane</keyword>
<evidence type="ECO:0000256" key="2">
    <source>
        <dbReference type="SAM" id="Phobius"/>
    </source>
</evidence>
<dbReference type="Proteomes" id="UP000646523">
    <property type="component" value="Unassembled WGS sequence"/>
</dbReference>
<keyword evidence="2" id="KW-0812">Transmembrane</keyword>
<accession>A0A917Z072</accession>
<gene>
    <name evidence="3" type="ORF">GCM10012289_30160</name>
</gene>